<organism evidence="2">
    <name type="scientific">viral metagenome</name>
    <dbReference type="NCBI Taxonomy" id="1070528"/>
    <lineage>
        <taxon>unclassified sequences</taxon>
        <taxon>metagenomes</taxon>
        <taxon>organismal metagenomes</taxon>
    </lineage>
</organism>
<reference evidence="2" key="1">
    <citation type="journal article" date="2020" name="Nature">
        <title>Giant virus diversity and host interactions through global metagenomics.</title>
        <authorList>
            <person name="Schulz F."/>
            <person name="Roux S."/>
            <person name="Paez-Espino D."/>
            <person name="Jungbluth S."/>
            <person name="Walsh D.A."/>
            <person name="Denef V.J."/>
            <person name="McMahon K.D."/>
            <person name="Konstantinidis K.T."/>
            <person name="Eloe-Fadrosh E.A."/>
            <person name="Kyrpides N.C."/>
            <person name="Woyke T."/>
        </authorList>
    </citation>
    <scope>NUCLEOTIDE SEQUENCE</scope>
    <source>
        <strain evidence="2">GVMAG-M-3300023174-46</strain>
    </source>
</reference>
<proteinExistence type="predicted"/>
<feature type="compositionally biased region" description="Polar residues" evidence="1">
    <location>
        <begin position="157"/>
        <end position="172"/>
    </location>
</feature>
<dbReference type="EMBL" id="MN739654">
    <property type="protein sequence ID" value="QHT18252.1"/>
    <property type="molecule type" value="Genomic_DNA"/>
</dbReference>
<sequence length="202" mass="22650">MSKRHLCFYSNKDKWSKAFLEELAKTPWPQEFNFICVDPSPNRPSLPKWLKQVPTIVIEGDKEPIKTDTEVMNWLYERKMKEDMAKQSSQQSQRKESPRSAAIVSGEPQSWIGGEMAGFGDSGYSFIDSDTSTAGNGGESIPGNFTYLNGGSAPGDRQSQANLGQAIQQQGARSKKEQMFDQQLDMYKQQRDLGMPTGPNRT</sequence>
<name>A0A6C0DPK1_9ZZZZ</name>
<evidence type="ECO:0000313" key="2">
    <source>
        <dbReference type="EMBL" id="QHT18252.1"/>
    </source>
</evidence>
<evidence type="ECO:0000256" key="1">
    <source>
        <dbReference type="SAM" id="MobiDB-lite"/>
    </source>
</evidence>
<dbReference type="AlphaFoldDB" id="A0A6C0DPK1"/>
<feature type="region of interest" description="Disordered" evidence="1">
    <location>
        <begin position="82"/>
        <end position="179"/>
    </location>
</feature>
<protein>
    <submittedName>
        <fullName evidence="2">Uncharacterized protein</fullName>
    </submittedName>
</protein>
<accession>A0A6C0DPK1</accession>